<geneLocation type="plasmid" evidence="1 2">
    <name>unnamed2</name>
</geneLocation>
<organism evidence="1 2">
    <name type="scientific">Rhizobium leguminosarum</name>
    <dbReference type="NCBI Taxonomy" id="384"/>
    <lineage>
        <taxon>Bacteria</taxon>
        <taxon>Pseudomonadati</taxon>
        <taxon>Pseudomonadota</taxon>
        <taxon>Alphaproteobacteria</taxon>
        <taxon>Hyphomicrobiales</taxon>
        <taxon>Rhizobiaceae</taxon>
        <taxon>Rhizobium/Agrobacterium group</taxon>
        <taxon>Rhizobium</taxon>
    </lineage>
</organism>
<accession>A0ACD5FF70</accession>
<evidence type="ECO:0000313" key="1">
    <source>
        <dbReference type="EMBL" id="XKQ44085.1"/>
    </source>
</evidence>
<name>A0ACD5FF70_RHILE</name>
<reference evidence="1" key="1">
    <citation type="submission" date="2024-10" db="EMBL/GenBank/DDBJ databases">
        <title>Strain of Rhizobium-related bacteria isolated fromm roots of Vavilovia formosa.</title>
        <authorList>
            <person name="Kimeklis A."/>
            <person name="Afonin A."/>
        </authorList>
    </citation>
    <scope>NUCLEOTIDE SEQUENCE</scope>
    <source>
        <strain evidence="1">Vaf12</strain>
    </source>
</reference>
<gene>
    <name evidence="1" type="ORF">A4A59_031335</name>
</gene>
<dbReference type="Proteomes" id="UP000076193">
    <property type="component" value="Plasmid unnamed2"/>
</dbReference>
<protein>
    <submittedName>
        <fullName evidence="1">C1 family peptidase</fullName>
    </submittedName>
</protein>
<keyword evidence="1" id="KW-0614">Plasmid</keyword>
<proteinExistence type="predicted"/>
<sequence length="682" mass="74648">MAANESGTKSGKTSSPGFVEASPGAGIAADAVKNVGRETVAEEQTVRAAPSVSTLLVGTRTYRTRRTSPSTGNRTLDILPDLPDIRDRIYQPNLQRLKPSKSPRIAFSIRDQGKENSCVGHALAHVLDVLLYSDDIELSPQRPSARMLYEIARRNDEWAESPHEGSSLRGAIKGFFRNGVCGEGVSGANADNWILTYEMAKQARETRLGAYFRLQPDISDYHTALNELGAIYVSAQIHENWKRPVDSKIVPGGATLGGHAFVIVGYDAEGFWVLNSWGETWGKDGTAHWSYSDWAATVMDAWVLQLGVKAPDAFGAIAGSSPSSRSGIFGIGDPNRAEILGHFINIDDGRLIETGKYASPRREEMQETVKRLILPDSNSGEGYQHLVIYAHGGLNSTVAEAHRIAAWKRADIFGRNGLYNFHLMWASDFLDEALGGMSKSTAGLAGSGFSDWLFEAGPGKYLGNRAWRNMKGDAEAAFSGRADYDGGYRGLLPLFQGLDKAENRPRIHLVGHSAGSIVLGRLLSALDRFKLTNIEIDSIHLMAPACTVEFFTKHYRPYLKGERKIALKDKTYLYMMSDALELADTVGSDIPLTPSYSHSLLYLVSRAYEERPNTPIAGMQLYHELMPSSGKLRIDLSMNDATKSRSHGGFDNDAATLTTIMSRILGGKAPKKPPRPEELTGY</sequence>
<evidence type="ECO:0000313" key="2">
    <source>
        <dbReference type="Proteomes" id="UP000076193"/>
    </source>
</evidence>
<dbReference type="EMBL" id="CP171846">
    <property type="protein sequence ID" value="XKQ44085.1"/>
    <property type="molecule type" value="Genomic_DNA"/>
</dbReference>